<evidence type="ECO:0000313" key="11">
    <source>
        <dbReference type="Proteomes" id="UP000799118"/>
    </source>
</evidence>
<dbReference type="FunFam" id="1.20.120.1780:FF:000001">
    <property type="entry name" value="4-hydroxybenzoate octaprenyltransferase"/>
    <property type="match status" value="1"/>
</dbReference>
<comment type="similarity">
    <text evidence="4 9">Belongs to the UbiA prenyltransferase family.</text>
</comment>
<keyword evidence="9" id="KW-0831">Ubiquinone biosynthesis</keyword>
<keyword evidence="9" id="KW-0414">Isoprene biosynthesis</keyword>
<evidence type="ECO:0000313" key="10">
    <source>
        <dbReference type="EMBL" id="KAE9403374.1"/>
    </source>
</evidence>
<evidence type="ECO:0000256" key="5">
    <source>
        <dbReference type="ARBA" id="ARBA00022679"/>
    </source>
</evidence>
<dbReference type="UniPathway" id="UPA00232"/>
<feature type="transmembrane region" description="Helical" evidence="9">
    <location>
        <begin position="154"/>
        <end position="174"/>
    </location>
</feature>
<keyword evidence="6 9" id="KW-0812">Transmembrane</keyword>
<feature type="transmembrane region" description="Helical" evidence="9">
    <location>
        <begin position="100"/>
        <end position="121"/>
    </location>
</feature>
<keyword evidence="8 9" id="KW-0472">Membrane</keyword>
<dbReference type="InterPro" id="IPR030470">
    <property type="entry name" value="UbiA_prenylTrfase_CS"/>
</dbReference>
<evidence type="ECO:0000256" key="2">
    <source>
        <dbReference type="ARBA" id="ARBA00004141"/>
    </source>
</evidence>
<dbReference type="Gene3D" id="1.10.357.140">
    <property type="entry name" value="UbiA prenyltransferase"/>
    <property type="match status" value="1"/>
</dbReference>
<dbReference type="GO" id="GO:0008299">
    <property type="term" value="P:isoprenoid biosynthetic process"/>
    <property type="evidence" value="ECO:0007669"/>
    <property type="project" value="UniProtKB-UniRule"/>
</dbReference>
<dbReference type="GO" id="GO:0008412">
    <property type="term" value="F:4-hydroxybenzoate polyprenyltransferase activity"/>
    <property type="evidence" value="ECO:0007669"/>
    <property type="project" value="UniProtKB-EC"/>
</dbReference>
<dbReference type="OrthoDB" id="18170at2759"/>
<dbReference type="PANTHER" id="PTHR11048:SF28">
    <property type="entry name" value="4-HYDROXYBENZOATE POLYPRENYLTRANSFERASE, MITOCHONDRIAL"/>
    <property type="match status" value="1"/>
</dbReference>
<dbReference type="FunFam" id="1.10.357.140:FF:000008">
    <property type="entry name" value="4-hydroxybenzoate octaprenyltransferase"/>
    <property type="match status" value="1"/>
</dbReference>
<evidence type="ECO:0000256" key="4">
    <source>
        <dbReference type="ARBA" id="ARBA00005985"/>
    </source>
</evidence>
<dbReference type="CDD" id="cd13959">
    <property type="entry name" value="PT_UbiA_COQ2"/>
    <property type="match status" value="1"/>
</dbReference>
<evidence type="ECO:0000256" key="3">
    <source>
        <dbReference type="ARBA" id="ARBA00005179"/>
    </source>
</evidence>
<proteinExistence type="inferred from homology"/>
<dbReference type="PANTHER" id="PTHR11048">
    <property type="entry name" value="PRENYLTRANSFERASES"/>
    <property type="match status" value="1"/>
</dbReference>
<dbReference type="GO" id="GO:0005743">
    <property type="term" value="C:mitochondrial inner membrane"/>
    <property type="evidence" value="ECO:0007669"/>
    <property type="project" value="UniProtKB-SubCell"/>
</dbReference>
<dbReference type="Gene3D" id="1.20.120.1780">
    <property type="entry name" value="UbiA prenyltransferase"/>
    <property type="match status" value="1"/>
</dbReference>
<organism evidence="10 11">
    <name type="scientific">Gymnopus androsaceus JB14</name>
    <dbReference type="NCBI Taxonomy" id="1447944"/>
    <lineage>
        <taxon>Eukaryota</taxon>
        <taxon>Fungi</taxon>
        <taxon>Dikarya</taxon>
        <taxon>Basidiomycota</taxon>
        <taxon>Agaricomycotina</taxon>
        <taxon>Agaricomycetes</taxon>
        <taxon>Agaricomycetidae</taxon>
        <taxon>Agaricales</taxon>
        <taxon>Marasmiineae</taxon>
        <taxon>Omphalotaceae</taxon>
        <taxon>Gymnopus</taxon>
    </lineage>
</organism>
<comment type="cofactor">
    <cofactor evidence="1 9">
        <name>Mg(2+)</name>
        <dbReference type="ChEBI" id="CHEBI:18420"/>
    </cofactor>
</comment>
<dbReference type="GO" id="GO:0006744">
    <property type="term" value="P:ubiquinone biosynthetic process"/>
    <property type="evidence" value="ECO:0007669"/>
    <property type="project" value="UniProtKB-UniRule"/>
</dbReference>
<comment type="catalytic activity">
    <reaction evidence="9">
        <text>an all-trans-polyprenyl diphosphate + 4-hydroxybenzoate = a 4-hydroxy-3-(all-trans-polyprenyl)benzoate + diphosphate</text>
        <dbReference type="Rhea" id="RHEA:44504"/>
        <dbReference type="Rhea" id="RHEA-COMP:9514"/>
        <dbReference type="Rhea" id="RHEA-COMP:9564"/>
        <dbReference type="ChEBI" id="CHEBI:17879"/>
        <dbReference type="ChEBI" id="CHEBI:33019"/>
        <dbReference type="ChEBI" id="CHEBI:58914"/>
        <dbReference type="ChEBI" id="CHEBI:78396"/>
        <dbReference type="EC" id="2.5.1.39"/>
    </reaction>
</comment>
<dbReference type="PROSITE" id="PS00943">
    <property type="entry name" value="UBIA"/>
    <property type="match status" value="1"/>
</dbReference>
<evidence type="ECO:0000256" key="6">
    <source>
        <dbReference type="ARBA" id="ARBA00022692"/>
    </source>
</evidence>
<feature type="transmembrane region" description="Helical" evidence="9">
    <location>
        <begin position="54"/>
        <end position="79"/>
    </location>
</feature>
<comment type="function">
    <text evidence="9">Catalyzes the prenylation of para-hydroxybenzoate (PHB) with an all-trans polyprenyl group. Mediates the second step in the final reaction sequence of coenzyme Q (CoQ) biosynthesis, which is the condensation of the polyisoprenoid side chain with PHB, generating the first membrane-bound Q intermediate.</text>
</comment>
<gene>
    <name evidence="10" type="ORF">BT96DRAFT_854894</name>
</gene>
<dbReference type="InterPro" id="IPR044878">
    <property type="entry name" value="UbiA_sf"/>
</dbReference>
<dbReference type="Pfam" id="PF01040">
    <property type="entry name" value="UbiA"/>
    <property type="match status" value="1"/>
</dbReference>
<comment type="pathway">
    <text evidence="3">Secondary metabolite biosynthesis.</text>
</comment>
<keyword evidence="11" id="KW-1185">Reference proteome</keyword>
<dbReference type="InterPro" id="IPR039653">
    <property type="entry name" value="Prenyltransferase"/>
</dbReference>
<feature type="transmembrane region" description="Helical" evidence="9">
    <location>
        <begin position="278"/>
        <end position="300"/>
    </location>
</feature>
<feature type="transmembrane region" description="Helical" evidence="9">
    <location>
        <begin position="249"/>
        <end position="266"/>
    </location>
</feature>
<dbReference type="InterPro" id="IPR006370">
    <property type="entry name" value="HB_polyprenyltransferase-like"/>
</dbReference>
<dbReference type="EC" id="2.5.1.39" evidence="9"/>
<protein>
    <recommendedName>
        <fullName evidence="9">4-hydroxybenzoate polyprenyltransferase, mitochondrial</fullName>
        <shortName evidence="9">4-HB polyprenyltransferase</shortName>
        <ecNumber evidence="9">2.5.1.39</ecNumber>
    </recommendedName>
    <alternativeName>
        <fullName evidence="9">Para-hydroxybenzoate--polyprenyltransferase</fullName>
        <shortName evidence="9">PHB:PPT</shortName>
        <shortName evidence="9">PHB:polyprenyltransferase</shortName>
    </alternativeName>
</protein>
<accession>A0A6A4I3C0</accession>
<evidence type="ECO:0000256" key="8">
    <source>
        <dbReference type="ARBA" id="ARBA00023136"/>
    </source>
</evidence>
<feature type="transmembrane region" description="Helical" evidence="9">
    <location>
        <begin position="223"/>
        <end position="242"/>
    </location>
</feature>
<evidence type="ECO:0000256" key="1">
    <source>
        <dbReference type="ARBA" id="ARBA00001946"/>
    </source>
</evidence>
<sequence length="306" mass="33702">MLTTSLLHSVHHALKPWICLTRIDRLAGSMLIIWPFLWSFTLCAKMENLSLRTFVPVLVYGSIGCAVLHSAGCIWNDILDRDFDRLVERTKNRPIASGQISVKKALCFLSVHLLFLVVIIWPCNSPAWELGLTGIFALPGLYPLMKRVTYWPQAFLGVAMNLIVLVTSATYQGAPAPFSFALVACCWCWTMYYDTVYACQDKCDDVNAGVKSTALLFGSRVKLFLSGFAVLFVCGLYCVGVLSAAGMPFFVLSIGGAALHFAFQISQLDVDDVKSCLITFEANAFTLGSIVWTGVLVDYLHSILVA</sequence>
<reference evidence="10" key="1">
    <citation type="journal article" date="2019" name="Environ. Microbiol.">
        <title>Fungal ecological strategies reflected in gene transcription - a case study of two litter decomposers.</title>
        <authorList>
            <person name="Barbi F."/>
            <person name="Kohler A."/>
            <person name="Barry K."/>
            <person name="Baskaran P."/>
            <person name="Daum C."/>
            <person name="Fauchery L."/>
            <person name="Ihrmark K."/>
            <person name="Kuo A."/>
            <person name="LaButti K."/>
            <person name="Lipzen A."/>
            <person name="Morin E."/>
            <person name="Grigoriev I.V."/>
            <person name="Henrissat B."/>
            <person name="Lindahl B."/>
            <person name="Martin F."/>
        </authorList>
    </citation>
    <scope>NUCLEOTIDE SEQUENCE</scope>
    <source>
        <strain evidence="10">JB14</strain>
    </source>
</reference>
<name>A0A6A4I3C0_9AGAR</name>
<keyword evidence="9" id="KW-0496">Mitochondrion</keyword>
<feature type="transmembrane region" description="Helical" evidence="9">
    <location>
        <begin position="127"/>
        <end position="145"/>
    </location>
</feature>
<keyword evidence="7 9" id="KW-1133">Transmembrane helix</keyword>
<dbReference type="HAMAP" id="MF_01635">
    <property type="entry name" value="UbiA"/>
    <property type="match status" value="1"/>
</dbReference>
<evidence type="ECO:0000256" key="7">
    <source>
        <dbReference type="ARBA" id="ARBA00022989"/>
    </source>
</evidence>
<dbReference type="AlphaFoldDB" id="A0A6A4I3C0"/>
<keyword evidence="9" id="KW-0999">Mitochondrion inner membrane</keyword>
<evidence type="ECO:0000256" key="9">
    <source>
        <dbReference type="HAMAP-Rule" id="MF_03189"/>
    </source>
</evidence>
<feature type="transmembrane region" description="Helical" evidence="9">
    <location>
        <begin position="23"/>
        <end position="42"/>
    </location>
</feature>
<comment type="pathway">
    <text evidence="9">Cofactor biosynthesis; ubiquinone biosynthesis.</text>
</comment>
<dbReference type="Proteomes" id="UP000799118">
    <property type="component" value="Unassembled WGS sequence"/>
</dbReference>
<keyword evidence="5 9" id="KW-0808">Transferase</keyword>
<dbReference type="EMBL" id="ML769426">
    <property type="protein sequence ID" value="KAE9403374.1"/>
    <property type="molecule type" value="Genomic_DNA"/>
</dbReference>
<comment type="subcellular location">
    <subcellularLocation>
        <location evidence="2">Membrane</location>
        <topology evidence="2">Multi-pass membrane protein</topology>
    </subcellularLocation>
    <subcellularLocation>
        <location evidence="9">Mitochondrion inner membrane</location>
        <topology evidence="9">Multi-pass membrane protein</topology>
        <orientation evidence="9">Matrix side</orientation>
    </subcellularLocation>
</comment>
<dbReference type="InterPro" id="IPR000537">
    <property type="entry name" value="UbiA_prenyltransferase"/>
</dbReference>